<feature type="domain" description="Dienelactone hydrolase" evidence="1">
    <location>
        <begin position="20"/>
        <end position="243"/>
    </location>
</feature>
<gene>
    <name evidence="2" type="ORF">GCM10011273_05730</name>
</gene>
<dbReference type="InterPro" id="IPR050261">
    <property type="entry name" value="FrsA_esterase"/>
</dbReference>
<evidence type="ECO:0000313" key="3">
    <source>
        <dbReference type="Proteomes" id="UP000662572"/>
    </source>
</evidence>
<dbReference type="Proteomes" id="UP000662572">
    <property type="component" value="Unassembled WGS sequence"/>
</dbReference>
<keyword evidence="3" id="KW-1185">Reference proteome</keyword>
<evidence type="ECO:0000259" key="1">
    <source>
        <dbReference type="Pfam" id="PF01738"/>
    </source>
</evidence>
<dbReference type="SUPFAM" id="SSF53474">
    <property type="entry name" value="alpha/beta-Hydrolases"/>
    <property type="match status" value="1"/>
</dbReference>
<dbReference type="Pfam" id="PF01738">
    <property type="entry name" value="DLH"/>
    <property type="match status" value="1"/>
</dbReference>
<reference evidence="2" key="1">
    <citation type="journal article" date="2014" name="Int. J. Syst. Evol. Microbiol.">
        <title>Complete genome sequence of Corynebacterium casei LMG S-19264T (=DSM 44701T), isolated from a smear-ripened cheese.</title>
        <authorList>
            <consortium name="US DOE Joint Genome Institute (JGI-PGF)"/>
            <person name="Walter F."/>
            <person name="Albersmeier A."/>
            <person name="Kalinowski J."/>
            <person name="Ruckert C."/>
        </authorList>
    </citation>
    <scope>NUCLEOTIDE SEQUENCE</scope>
    <source>
        <strain evidence="2">KCTC 32296</strain>
    </source>
</reference>
<dbReference type="Gene3D" id="3.40.50.1820">
    <property type="entry name" value="alpha/beta hydrolase"/>
    <property type="match status" value="1"/>
</dbReference>
<sequence>MTQRFDIGGHWQKLMPHITVYGPDDEAARPAVLLFHGSGGIRSHLHDYAKAAATAGWRAFVVDSYGHRGWKRWFSFIFISTLILFHGHERTVDVRAALWGVKQRADVDPNRIVLAGWSHGSWTIMDLMTLEPETSDLLHGVTGLFLVYPYIGPKSRTPKHGWRWWPKTMLIVSGQDHITARDFTHSVFADLKAQGLPLEIRNFDATHAYDEPGFAIDWPPNQPMRHHRQATKDTIAAFVDFLKGI</sequence>
<accession>A0A918UNY8</accession>
<reference evidence="2" key="2">
    <citation type="submission" date="2020-09" db="EMBL/GenBank/DDBJ databases">
        <authorList>
            <person name="Sun Q."/>
            <person name="Kim S."/>
        </authorList>
    </citation>
    <scope>NUCLEOTIDE SEQUENCE</scope>
    <source>
        <strain evidence="2">KCTC 32296</strain>
    </source>
</reference>
<comment type="caution">
    <text evidence="2">The sequence shown here is derived from an EMBL/GenBank/DDBJ whole genome shotgun (WGS) entry which is preliminary data.</text>
</comment>
<dbReference type="GO" id="GO:0016787">
    <property type="term" value="F:hydrolase activity"/>
    <property type="evidence" value="ECO:0007669"/>
    <property type="project" value="UniProtKB-KW"/>
</dbReference>
<name>A0A918UNY8_9CAUL</name>
<evidence type="ECO:0000313" key="2">
    <source>
        <dbReference type="EMBL" id="GGZ23556.1"/>
    </source>
</evidence>
<organism evidence="2 3">
    <name type="scientific">Asticcacaulis endophyticus</name>
    <dbReference type="NCBI Taxonomy" id="1395890"/>
    <lineage>
        <taxon>Bacteria</taxon>
        <taxon>Pseudomonadati</taxon>
        <taxon>Pseudomonadota</taxon>
        <taxon>Alphaproteobacteria</taxon>
        <taxon>Caulobacterales</taxon>
        <taxon>Caulobacteraceae</taxon>
        <taxon>Asticcacaulis</taxon>
    </lineage>
</organism>
<dbReference type="RefSeq" id="WP_189484847.1">
    <property type="nucleotide sequence ID" value="NZ_BMZB01000001.1"/>
</dbReference>
<dbReference type="InterPro" id="IPR002925">
    <property type="entry name" value="Dienelactn_hydro"/>
</dbReference>
<proteinExistence type="predicted"/>
<dbReference type="EMBL" id="BMZB01000001">
    <property type="protein sequence ID" value="GGZ23556.1"/>
    <property type="molecule type" value="Genomic_DNA"/>
</dbReference>
<dbReference type="InterPro" id="IPR029058">
    <property type="entry name" value="AB_hydrolase_fold"/>
</dbReference>
<dbReference type="PANTHER" id="PTHR22946">
    <property type="entry name" value="DIENELACTONE HYDROLASE DOMAIN-CONTAINING PROTEIN-RELATED"/>
    <property type="match status" value="1"/>
</dbReference>
<dbReference type="AlphaFoldDB" id="A0A918UNY8"/>
<protein>
    <submittedName>
        <fullName evidence="2">Dienelactone hydrolase</fullName>
    </submittedName>
</protein>
<keyword evidence="2" id="KW-0378">Hydrolase</keyword>